<evidence type="ECO:0000313" key="3">
    <source>
        <dbReference type="Proteomes" id="UP001589890"/>
    </source>
</evidence>
<sequence>MRVGEVREVRFTTQPQAKAAKFAGIEVALISLALMAMPIFVPMPWWSIPLMILGGLFMLAFAAHLRFGEPASAADTTRLETEGLLARAEITDFSEIPDEGILYSISYRLYVDGFEPIDVRHRCCNEVCVQAVDRHARGESVAQTAFVSAVNGDWMISHRR</sequence>
<dbReference type="Proteomes" id="UP001589890">
    <property type="component" value="Unassembled WGS sequence"/>
</dbReference>
<keyword evidence="1" id="KW-1133">Transmembrane helix</keyword>
<name>A0ABV6QEP4_9ACTN</name>
<protein>
    <submittedName>
        <fullName evidence="2">Uncharacterized protein</fullName>
    </submittedName>
</protein>
<dbReference type="EMBL" id="JBHLTC010000002">
    <property type="protein sequence ID" value="MFC0623112.1"/>
    <property type="molecule type" value="Genomic_DNA"/>
</dbReference>
<reference evidence="2 3" key="1">
    <citation type="submission" date="2024-09" db="EMBL/GenBank/DDBJ databases">
        <authorList>
            <person name="Sun Q."/>
            <person name="Mori K."/>
        </authorList>
    </citation>
    <scope>NUCLEOTIDE SEQUENCE [LARGE SCALE GENOMIC DNA]</scope>
    <source>
        <strain evidence="2 3">CGMCC 1.15906</strain>
    </source>
</reference>
<organism evidence="2 3">
    <name type="scientific">Kribbella deserti</name>
    <dbReference type="NCBI Taxonomy" id="1926257"/>
    <lineage>
        <taxon>Bacteria</taxon>
        <taxon>Bacillati</taxon>
        <taxon>Actinomycetota</taxon>
        <taxon>Actinomycetes</taxon>
        <taxon>Propionibacteriales</taxon>
        <taxon>Kribbellaceae</taxon>
        <taxon>Kribbella</taxon>
    </lineage>
</organism>
<proteinExistence type="predicted"/>
<accession>A0ABV6QEP4</accession>
<evidence type="ECO:0000313" key="2">
    <source>
        <dbReference type="EMBL" id="MFC0623112.1"/>
    </source>
</evidence>
<keyword evidence="1" id="KW-0472">Membrane</keyword>
<comment type="caution">
    <text evidence="2">The sequence shown here is derived from an EMBL/GenBank/DDBJ whole genome shotgun (WGS) entry which is preliminary data.</text>
</comment>
<feature type="transmembrane region" description="Helical" evidence="1">
    <location>
        <begin position="20"/>
        <end position="40"/>
    </location>
</feature>
<keyword evidence="1" id="KW-0812">Transmembrane</keyword>
<gene>
    <name evidence="2" type="ORF">ACFFGN_03505</name>
</gene>
<feature type="transmembrane region" description="Helical" evidence="1">
    <location>
        <begin position="46"/>
        <end position="65"/>
    </location>
</feature>
<evidence type="ECO:0000256" key="1">
    <source>
        <dbReference type="SAM" id="Phobius"/>
    </source>
</evidence>
<dbReference type="RefSeq" id="WP_380043803.1">
    <property type="nucleotide sequence ID" value="NZ_JBHLTC010000002.1"/>
</dbReference>
<keyword evidence="3" id="KW-1185">Reference proteome</keyword>